<reference evidence="4 5" key="1">
    <citation type="submission" date="2017-11" db="EMBL/GenBank/DDBJ databases">
        <title>Isolation and Characterization of Methanogenic Archaea from Saline Meromictic Lake at Siberia.</title>
        <authorList>
            <person name="Shen Y."/>
            <person name="Huang H.-H."/>
            <person name="Lai M.-C."/>
            <person name="Chen S.-C."/>
        </authorList>
    </citation>
    <scope>NUCLEOTIDE SEQUENCE [LARGE SCALE GENOMIC DNA]</scope>
    <source>
        <strain evidence="4 5">SY-01</strain>
    </source>
</reference>
<dbReference type="AlphaFoldDB" id="A0A4E0R111"/>
<proteinExistence type="predicted"/>
<evidence type="ECO:0000259" key="3">
    <source>
        <dbReference type="Pfam" id="PF04509"/>
    </source>
</evidence>
<keyword evidence="1" id="KW-0145">Chemotaxis</keyword>
<dbReference type="InterPro" id="IPR007597">
    <property type="entry name" value="CheC"/>
</dbReference>
<accession>A0A4E0R111</accession>
<dbReference type="PANTHER" id="PTHR43693">
    <property type="entry name" value="PROTEIN PHOSPHATASE CHEZ"/>
    <property type="match status" value="1"/>
</dbReference>
<evidence type="ECO:0000256" key="1">
    <source>
        <dbReference type="ARBA" id="ARBA00022500"/>
    </source>
</evidence>
<dbReference type="Pfam" id="PF04509">
    <property type="entry name" value="CheC"/>
    <property type="match status" value="2"/>
</dbReference>
<dbReference type="Proteomes" id="UP000297295">
    <property type="component" value="Unassembled WGS sequence"/>
</dbReference>
<gene>
    <name evidence="4" type="ORF">CUN85_04410</name>
</gene>
<evidence type="ECO:0000313" key="4">
    <source>
        <dbReference type="EMBL" id="TGC10716.1"/>
    </source>
</evidence>
<keyword evidence="2" id="KW-0378">Hydrolase</keyword>
<protein>
    <recommendedName>
        <fullName evidence="3">CheC-like protein domain-containing protein</fullName>
    </recommendedName>
</protein>
<feature type="domain" description="CheC-like protein" evidence="3">
    <location>
        <begin position="35"/>
        <end position="61"/>
    </location>
</feature>
<keyword evidence="5" id="KW-1185">Reference proteome</keyword>
<dbReference type="InterPro" id="IPR028976">
    <property type="entry name" value="CheC-like_sf"/>
</dbReference>
<dbReference type="GO" id="GO:0016787">
    <property type="term" value="F:hydrolase activity"/>
    <property type="evidence" value="ECO:0007669"/>
    <property type="project" value="UniProtKB-KW"/>
</dbReference>
<dbReference type="Gene3D" id="3.40.1550.10">
    <property type="entry name" value="CheC-like"/>
    <property type="match status" value="1"/>
</dbReference>
<feature type="domain" description="CheC-like protein" evidence="3">
    <location>
        <begin position="132"/>
        <end position="165"/>
    </location>
</feature>
<dbReference type="EMBL" id="PGGK01000003">
    <property type="protein sequence ID" value="TGC10716.1"/>
    <property type="molecule type" value="Genomic_DNA"/>
</dbReference>
<dbReference type="CDD" id="cd17909">
    <property type="entry name" value="CheC_ClassI"/>
    <property type="match status" value="1"/>
</dbReference>
<evidence type="ECO:0000313" key="5">
    <source>
        <dbReference type="Proteomes" id="UP000297295"/>
    </source>
</evidence>
<name>A0A4E0R111_9EURY</name>
<organism evidence="4 5">
    <name type="scientific">Methanolobus halotolerans</name>
    <dbReference type="NCBI Taxonomy" id="2052935"/>
    <lineage>
        <taxon>Archaea</taxon>
        <taxon>Methanobacteriati</taxon>
        <taxon>Methanobacteriota</taxon>
        <taxon>Stenosarchaea group</taxon>
        <taxon>Methanomicrobia</taxon>
        <taxon>Methanosarcinales</taxon>
        <taxon>Methanosarcinaceae</taxon>
        <taxon>Methanolobus</taxon>
    </lineage>
</organism>
<dbReference type="PANTHER" id="PTHR43693:SF1">
    <property type="entry name" value="PROTEIN PHOSPHATASE CHEZ"/>
    <property type="match status" value="1"/>
</dbReference>
<dbReference type="SUPFAM" id="SSF103039">
    <property type="entry name" value="CheC-like"/>
    <property type="match status" value="1"/>
</dbReference>
<sequence>MSASLLERNSTWKKLKTTKQKSKQGTRMKELDSLETDALKEIGSIGMGNATTALSELVGRSVRLNLSDARMFNPQSIASSIPDSITMTGIIVNIGGELKGAAVLLLEFNNSVLLSDLMLESNNITGDPTINESALSELGNIFTGSYMNAMSSFLGLGIYQSPPLVTIGPIKKIFETAFSRIGTKPAGVMNIETMFMVHNAGDGTGLNTVYGDMFLLLEPTSTEKLRDSIRKLLA</sequence>
<dbReference type="InterPro" id="IPR050992">
    <property type="entry name" value="CheZ_family_phosphatases"/>
</dbReference>
<dbReference type="GO" id="GO:0006935">
    <property type="term" value="P:chemotaxis"/>
    <property type="evidence" value="ECO:0007669"/>
    <property type="project" value="UniProtKB-KW"/>
</dbReference>
<comment type="caution">
    <text evidence="4">The sequence shown here is derived from an EMBL/GenBank/DDBJ whole genome shotgun (WGS) entry which is preliminary data.</text>
</comment>
<evidence type="ECO:0000256" key="2">
    <source>
        <dbReference type="ARBA" id="ARBA00022801"/>
    </source>
</evidence>